<dbReference type="AlphaFoldDB" id="A0A5N4EBI9"/>
<dbReference type="Pfam" id="PF17685">
    <property type="entry name" value="TM250"/>
    <property type="match status" value="1"/>
</dbReference>
<keyword evidence="3" id="KW-1185">Reference proteome</keyword>
<feature type="transmembrane region" description="Helical" evidence="1">
    <location>
        <begin position="54"/>
        <end position="75"/>
    </location>
</feature>
<name>A0A5N4EBI9_CAMDR</name>
<keyword evidence="1" id="KW-0472">Membrane</keyword>
<accession>A0A5N4EBI9</accession>
<dbReference type="EMBL" id="JWIN03000003">
    <property type="protein sequence ID" value="KAB1280873.1"/>
    <property type="molecule type" value="Genomic_DNA"/>
</dbReference>
<proteinExistence type="predicted"/>
<comment type="caution">
    <text evidence="2">The sequence shown here is derived from an EMBL/GenBank/DDBJ whole genome shotgun (WGS) entry which is preliminary data.</text>
</comment>
<evidence type="ECO:0000313" key="3">
    <source>
        <dbReference type="Proteomes" id="UP000299084"/>
    </source>
</evidence>
<dbReference type="Proteomes" id="UP000299084">
    <property type="component" value="Unassembled WGS sequence"/>
</dbReference>
<sequence>MSRLPTAVSDIPTVGSSLQACTRLPLAGHLYVYVYVHVHVHDVRARWPYGFTRFLLYFSGSLFTAVLWGALPALFRLQHLGVPVLLPL</sequence>
<evidence type="ECO:0000313" key="2">
    <source>
        <dbReference type="EMBL" id="KAB1280873.1"/>
    </source>
</evidence>
<keyword evidence="1" id="KW-1133">Transmembrane helix</keyword>
<dbReference type="InterPro" id="IPR041156">
    <property type="entry name" value="TM250"/>
</dbReference>
<dbReference type="PANTHER" id="PTHR48431">
    <property type="entry name" value="TRANSMEMBRANE PROTEIN 250"/>
    <property type="match status" value="1"/>
</dbReference>
<protein>
    <submittedName>
        <fullName evidence="2">Transmembrane protein 250</fullName>
    </submittedName>
</protein>
<organism evidence="2 3">
    <name type="scientific">Camelus dromedarius</name>
    <name type="common">Dromedary</name>
    <name type="synonym">Arabian camel</name>
    <dbReference type="NCBI Taxonomy" id="9838"/>
    <lineage>
        <taxon>Eukaryota</taxon>
        <taxon>Metazoa</taxon>
        <taxon>Chordata</taxon>
        <taxon>Craniata</taxon>
        <taxon>Vertebrata</taxon>
        <taxon>Euteleostomi</taxon>
        <taxon>Mammalia</taxon>
        <taxon>Eutheria</taxon>
        <taxon>Laurasiatheria</taxon>
        <taxon>Artiodactyla</taxon>
        <taxon>Tylopoda</taxon>
        <taxon>Camelidae</taxon>
        <taxon>Camelus</taxon>
    </lineage>
</organism>
<evidence type="ECO:0000256" key="1">
    <source>
        <dbReference type="SAM" id="Phobius"/>
    </source>
</evidence>
<keyword evidence="1 2" id="KW-0812">Transmembrane</keyword>
<reference evidence="2 3" key="1">
    <citation type="journal article" date="2019" name="Mol. Ecol. Resour.">
        <title>Improving Illumina assemblies with Hi-C and long reads: an example with the North African dromedary.</title>
        <authorList>
            <person name="Elbers J.P."/>
            <person name="Rogers M.F."/>
            <person name="Perelman P.L."/>
            <person name="Proskuryakova A.A."/>
            <person name="Serdyukova N.A."/>
            <person name="Johnson W.E."/>
            <person name="Horin P."/>
            <person name="Corander J."/>
            <person name="Murphy D."/>
            <person name="Burger P.A."/>
        </authorList>
    </citation>
    <scope>NUCLEOTIDE SEQUENCE [LARGE SCALE GENOMIC DNA]</scope>
    <source>
        <strain evidence="2">Drom800</strain>
        <tissue evidence="2">Blood</tissue>
    </source>
</reference>
<dbReference type="PROSITE" id="PS51257">
    <property type="entry name" value="PROKAR_LIPOPROTEIN"/>
    <property type="match status" value="1"/>
</dbReference>
<dbReference type="PANTHER" id="PTHR48431:SF1">
    <property type="entry name" value="TRANSMEMBRANE PROTEIN 250"/>
    <property type="match status" value="1"/>
</dbReference>
<gene>
    <name evidence="2" type="ORF">Cadr_000004536</name>
</gene>